<keyword evidence="2" id="KW-1185">Reference proteome</keyword>
<reference evidence="1 2" key="1">
    <citation type="submission" date="2016-11" db="EMBL/GenBank/DDBJ databases">
        <authorList>
            <person name="Klemetsen T."/>
        </authorList>
    </citation>
    <scope>NUCLEOTIDE SEQUENCE [LARGE SCALE GENOMIC DNA]</scope>
    <source>
        <strain evidence="1">MT 2528</strain>
    </source>
</reference>
<dbReference type="EMBL" id="FPLJ01000095">
    <property type="protein sequence ID" value="SGZ00378.1"/>
    <property type="molecule type" value="Genomic_DNA"/>
</dbReference>
<protein>
    <submittedName>
        <fullName evidence="1">Uncharacterized protein</fullName>
    </submittedName>
</protein>
<name>A0ABY1HII5_9GAMM</name>
<dbReference type="Proteomes" id="UP000182660">
    <property type="component" value="Unassembled WGS sequence"/>
</dbReference>
<comment type="caution">
    <text evidence="1">The sequence shown here is derived from an EMBL/GenBank/DDBJ whole genome shotgun (WGS) entry which is preliminary data.</text>
</comment>
<evidence type="ECO:0000313" key="2">
    <source>
        <dbReference type="Proteomes" id="UP000182660"/>
    </source>
</evidence>
<gene>
    <name evidence="1" type="ORF">MT2528_4021</name>
</gene>
<proteinExistence type="predicted"/>
<accession>A0ABY1HII5</accession>
<sequence length="197" mass="22056">MACIDYLFNKILNVKSDRIAHKPLTFKNNRWRHTQLTLAAWMGLSPAQIAAITGVTVQAIQSYLDLKAPERVKIDEAFAGNSVIQRFDSTSSEKLQQHPDFKIKSPFDEEMGHKLNPANCSSCQSKGGAPMGCYPCDNFRPLETANHQQYLDKAERKLVINSQSGHPATVKRLQAIILYIRVTIALCEERKTIKVGG</sequence>
<evidence type="ECO:0000313" key="1">
    <source>
        <dbReference type="EMBL" id="SGZ00378.1"/>
    </source>
</evidence>
<organism evidence="1 2">
    <name type="scientific">Moritella viscosa</name>
    <dbReference type="NCBI Taxonomy" id="80854"/>
    <lineage>
        <taxon>Bacteria</taxon>
        <taxon>Pseudomonadati</taxon>
        <taxon>Pseudomonadota</taxon>
        <taxon>Gammaproteobacteria</taxon>
        <taxon>Alteromonadales</taxon>
        <taxon>Moritellaceae</taxon>
        <taxon>Moritella</taxon>
    </lineage>
</organism>